<sequence length="111" mass="12928">MTCPLFPWLTTLFSLATPWLPRAPHGLLHDRRNEHLAFEVWFADVRLGGPHELRALGRGMRPDWAAILSALDTTHTSWAVESNVMRMNLLKRQMYSRANFDLLRRRILHSP</sequence>
<evidence type="ECO:0000313" key="2">
    <source>
        <dbReference type="Proteomes" id="UP000301309"/>
    </source>
</evidence>
<accession>A0A4D4L2F9</accession>
<comment type="caution">
    <text evidence="1">The sequence shown here is derived from an EMBL/GenBank/DDBJ whole genome shotgun (WGS) entry which is preliminary data.</text>
</comment>
<protein>
    <recommendedName>
        <fullName evidence="3">Transposase IS204/IS1001/IS1096/IS1165 DDE domain-containing protein</fullName>
    </recommendedName>
</protein>
<name>A0A4D4L2F9_STRVO</name>
<evidence type="ECO:0000313" key="1">
    <source>
        <dbReference type="EMBL" id="GDY52229.1"/>
    </source>
</evidence>
<keyword evidence="2" id="KW-1185">Reference proteome</keyword>
<gene>
    <name evidence="1" type="ORF">SVIO_028520</name>
</gene>
<reference evidence="1 2" key="1">
    <citation type="journal article" date="2020" name="Int. J. Syst. Evol. Microbiol.">
        <title>Reclassification of Streptomyces castelarensis and Streptomyces sporoclivatus as later heterotypic synonyms of Streptomyces antimycoticus.</title>
        <authorList>
            <person name="Komaki H."/>
            <person name="Tamura T."/>
        </authorList>
    </citation>
    <scope>NUCLEOTIDE SEQUENCE [LARGE SCALE GENOMIC DNA]</scope>
    <source>
        <strain evidence="1 2">NBRC 13459</strain>
    </source>
</reference>
<organism evidence="1 2">
    <name type="scientific">Streptomyces violaceusniger</name>
    <dbReference type="NCBI Taxonomy" id="68280"/>
    <lineage>
        <taxon>Bacteria</taxon>
        <taxon>Bacillati</taxon>
        <taxon>Actinomycetota</taxon>
        <taxon>Actinomycetes</taxon>
        <taxon>Kitasatosporales</taxon>
        <taxon>Streptomycetaceae</taxon>
        <taxon>Streptomyces</taxon>
        <taxon>Streptomyces violaceusniger group</taxon>
    </lineage>
</organism>
<evidence type="ECO:0008006" key="3">
    <source>
        <dbReference type="Google" id="ProtNLM"/>
    </source>
</evidence>
<dbReference type="Proteomes" id="UP000301309">
    <property type="component" value="Unassembled WGS sequence"/>
</dbReference>
<dbReference type="EMBL" id="BJHW01000001">
    <property type="protein sequence ID" value="GDY52229.1"/>
    <property type="molecule type" value="Genomic_DNA"/>
</dbReference>
<proteinExistence type="predicted"/>
<dbReference type="AlphaFoldDB" id="A0A4D4L2F9"/>